<gene>
    <name evidence="8" type="ORF">BACOVA_02636</name>
</gene>
<dbReference type="Pfam" id="PF17389">
    <property type="entry name" value="Bac_rhamnosid6H"/>
    <property type="match status" value="1"/>
</dbReference>
<reference evidence="9" key="2">
    <citation type="submission" date="2007-04" db="EMBL/GenBank/DDBJ databases">
        <title>Draft genome sequence of Bacteroides ovatus (ATCC 8483).</title>
        <authorList>
            <person name="Sudarsanam P."/>
            <person name="Ley R."/>
            <person name="Guruge J."/>
            <person name="Turnbaugh P.J."/>
            <person name="Mahowald M."/>
            <person name="Liep D."/>
            <person name="Gordon J."/>
        </authorList>
    </citation>
    <scope>NUCLEOTIDE SEQUENCE [LARGE SCALE GENOMIC DNA]</scope>
    <source>
        <strain evidence="9">ATCC 8483 / DSM 1896 / JCM 5824 / BCRC 10623 / CCUG 4943 / NCTC 11153</strain>
    </source>
</reference>
<dbReference type="Gene3D" id="1.50.10.10">
    <property type="match status" value="1"/>
</dbReference>
<dbReference type="InterPro" id="IPR008902">
    <property type="entry name" value="Rhamnosid_concanavalin"/>
</dbReference>
<feature type="domain" description="Alpha-L-rhamnosidase C-terminal" evidence="7">
    <location>
        <begin position="819"/>
        <end position="882"/>
    </location>
</feature>
<evidence type="ECO:0000259" key="7">
    <source>
        <dbReference type="Pfam" id="PF17390"/>
    </source>
</evidence>
<evidence type="ECO:0000259" key="4">
    <source>
        <dbReference type="Pfam" id="PF05592"/>
    </source>
</evidence>
<dbReference type="Gene3D" id="2.60.120.260">
    <property type="entry name" value="Galactose-binding domain-like"/>
    <property type="match status" value="2"/>
</dbReference>
<evidence type="ECO:0000259" key="6">
    <source>
        <dbReference type="Pfam" id="PF17389"/>
    </source>
</evidence>
<dbReference type="InterPro" id="IPR035396">
    <property type="entry name" value="Bac_rhamnosid6H"/>
</dbReference>
<dbReference type="PANTHER" id="PTHR33307:SF6">
    <property type="entry name" value="ALPHA-RHAMNOSIDASE (EUROFUNG)-RELATED"/>
    <property type="match status" value="1"/>
</dbReference>
<dbReference type="Pfam" id="PF05592">
    <property type="entry name" value="Bac_rhamnosid"/>
    <property type="match status" value="1"/>
</dbReference>
<dbReference type="Proteomes" id="UP000005475">
    <property type="component" value="Unassembled WGS sequence"/>
</dbReference>
<dbReference type="PANTHER" id="PTHR33307">
    <property type="entry name" value="ALPHA-RHAMNOSIDASE (EUROFUNG)"/>
    <property type="match status" value="1"/>
</dbReference>
<evidence type="ECO:0000256" key="3">
    <source>
        <dbReference type="ARBA" id="ARBA00022801"/>
    </source>
</evidence>
<reference evidence="8 9" key="1">
    <citation type="submission" date="2007-03" db="EMBL/GenBank/DDBJ databases">
        <authorList>
            <person name="Fulton L."/>
            <person name="Clifton S."/>
            <person name="Fulton B."/>
            <person name="Xu J."/>
            <person name="Minx P."/>
            <person name="Pepin K.H."/>
            <person name="Johnson M."/>
            <person name="Thiruvilangam P."/>
            <person name="Bhonagiri V."/>
            <person name="Nash W.E."/>
            <person name="Mardis E.R."/>
            <person name="Wilson R.K."/>
        </authorList>
    </citation>
    <scope>NUCLEOTIDE SEQUENCE [LARGE SCALE GENOMIC DNA]</scope>
    <source>
        <strain evidence="9">ATCC 8483 / DSM 1896 / JCM 5824 / BCRC 10623 / CCUG 4943 / NCTC 11153</strain>
    </source>
</reference>
<protein>
    <recommendedName>
        <fullName evidence="2">alpha-L-rhamnosidase</fullName>
        <ecNumber evidence="2">3.2.1.40</ecNumber>
    </recommendedName>
</protein>
<dbReference type="Pfam" id="PF08531">
    <property type="entry name" value="Bac_rhamnosid_N"/>
    <property type="match status" value="1"/>
</dbReference>
<dbReference type="EMBL" id="AAXF02000049">
    <property type="protein sequence ID" value="EDO11427.1"/>
    <property type="molecule type" value="Genomic_DNA"/>
</dbReference>
<dbReference type="Gene3D" id="2.60.40.10">
    <property type="entry name" value="Immunoglobulins"/>
    <property type="match status" value="1"/>
</dbReference>
<keyword evidence="3" id="KW-0378">Hydrolase</keyword>
<dbReference type="InterPro" id="IPR013783">
    <property type="entry name" value="Ig-like_fold"/>
</dbReference>
<feature type="domain" description="Bacterial alpha-L-rhamnosidase N-terminal" evidence="5">
    <location>
        <begin position="194"/>
        <end position="365"/>
    </location>
</feature>
<dbReference type="GO" id="GO:0030596">
    <property type="term" value="F:alpha-L-rhamnosidase activity"/>
    <property type="evidence" value="ECO:0007669"/>
    <property type="project" value="UniProtKB-EC"/>
</dbReference>
<dbReference type="InterPro" id="IPR012341">
    <property type="entry name" value="6hp_glycosidase-like_sf"/>
</dbReference>
<evidence type="ECO:0000313" key="9">
    <source>
        <dbReference type="Proteomes" id="UP000005475"/>
    </source>
</evidence>
<evidence type="ECO:0000256" key="2">
    <source>
        <dbReference type="ARBA" id="ARBA00012652"/>
    </source>
</evidence>
<dbReference type="SUPFAM" id="SSF49785">
    <property type="entry name" value="Galactose-binding domain-like"/>
    <property type="match status" value="1"/>
</dbReference>
<name>A0AAN3A7J4_BACO1</name>
<dbReference type="PIRSF" id="PIRSF010631">
    <property type="entry name" value="A-rhamnsds"/>
    <property type="match status" value="1"/>
</dbReference>
<dbReference type="InterPro" id="IPR035398">
    <property type="entry name" value="Bac_rhamnosid_C"/>
</dbReference>
<evidence type="ECO:0000313" key="8">
    <source>
        <dbReference type="EMBL" id="EDO11427.1"/>
    </source>
</evidence>
<dbReference type="Pfam" id="PF25788">
    <property type="entry name" value="Ig_Rha78A_N"/>
    <property type="match status" value="1"/>
</dbReference>
<accession>A0AAN3A7J4</accession>
<dbReference type="InterPro" id="IPR013737">
    <property type="entry name" value="Bac_rhamnosid_N"/>
</dbReference>
<dbReference type="InterPro" id="IPR008928">
    <property type="entry name" value="6-hairpin_glycosidase_sf"/>
</dbReference>
<dbReference type="GO" id="GO:0005975">
    <property type="term" value="P:carbohydrate metabolic process"/>
    <property type="evidence" value="ECO:0007669"/>
    <property type="project" value="InterPro"/>
</dbReference>
<dbReference type="Pfam" id="PF17390">
    <property type="entry name" value="Bac_rhamnosid_C"/>
    <property type="match status" value="1"/>
</dbReference>
<dbReference type="Gene3D" id="2.60.420.10">
    <property type="entry name" value="Maltose phosphorylase, domain 3"/>
    <property type="match status" value="1"/>
</dbReference>
<dbReference type="SUPFAM" id="SSF48208">
    <property type="entry name" value="Six-hairpin glycosidases"/>
    <property type="match status" value="1"/>
</dbReference>
<organism evidence="8 9">
    <name type="scientific">Bacteroides ovatus (strain ATCC 8483 / DSM 1896 / JCM 5824 / BCRC 10623 / CCUG 4943 / NCTC 11153)</name>
    <dbReference type="NCBI Taxonomy" id="411476"/>
    <lineage>
        <taxon>Bacteria</taxon>
        <taxon>Pseudomonadati</taxon>
        <taxon>Bacteroidota</taxon>
        <taxon>Bacteroidia</taxon>
        <taxon>Bacteroidales</taxon>
        <taxon>Bacteroidaceae</taxon>
        <taxon>Bacteroides</taxon>
    </lineage>
</organism>
<evidence type="ECO:0000256" key="1">
    <source>
        <dbReference type="ARBA" id="ARBA00001445"/>
    </source>
</evidence>
<sequence length="915" mass="104539">MKKDYMKYQQNSKREEKSKFITNQLTNMAHIPIRSYLYLLLGTTLFSCVPQELKPPFELKCENIPVPVGVDTQTPRLSWKLPLLEEDSINRVEIWLSTDSTQLSGRQSGYWNKSIIGAPIRVSYDGQPLDSYTTYYWKIGYQTSSKQKTTFSPISSFTTGCLSPDNWKGKWITDKHDITYRPAPYYRKSFQLDKTIEQALLTIASAGLHELSINGQRAGNHFLDPMYTHFDKRILSVTHDVTSLLSLGENVIGVQLGNGWYNHQSTAVWFFDKASWRNRPKFTAQLHLRYTDGTTEYLGTDSTWQTTDSPVIFNSIYTAEHYDAQKELAGWDSPGFNATGWYHAQETESPTETIKSQVMYPIRETARYTATQCKKINDSCYVYHFPQNIAGVTELKVKGKKGTKLRLKHGELLDKNGMVNMANIDYHYRPTDDSDPFQTDIVILSGKQDRFMPKFNYKGFQFVEVSSSTPIQLSDENLIAVEMHSDVPAIGYWSSSSELLNKIWKATNSSYLANLFGYPTDCPQREKNGWTGDAHIAIETGLYNFDGISIYEKWMNDFCDEQKDNGVLPCIIPTSVWGYDWANGVDWTSAVAIIPWEIYRFYGDTTLLRRMYGPIKKYVSYIESISTNHLTDWGLGDWVPVRSKSNITLTSSIYYYTDVCILAKAARLFGYAEDASYYNTLAQKIKEAINTSFLNKETGIYAGGTQTELAMPLYWGIVPEEDKKKVAARLHELVEKDDYHLDVGLLGSKALLSALSDNGYAETAYKVASQDTYPSWGYWIKQGATTLHENWRTDVVIDNSYNHIMFGEIGAWLYKGLGGIQIDEKHPGFKHILLKPFFPADMNELTIRYNTPYGWLNINWVRQTNDCIRYTIDIPAGTSATFVPFTMPEPQKSITLQAGKHSLELDFIHQLINQR</sequence>
<feature type="domain" description="Alpha-L-rhamnosidase six-hairpin glycosidase" evidence="6">
    <location>
        <begin position="490"/>
        <end position="815"/>
    </location>
</feature>
<feature type="domain" description="Alpha-L-rhamnosidase concanavalin-like" evidence="4">
    <location>
        <begin position="374"/>
        <end position="484"/>
    </location>
</feature>
<dbReference type="AlphaFoldDB" id="A0AAN3A7J4"/>
<proteinExistence type="predicted"/>
<dbReference type="InterPro" id="IPR008979">
    <property type="entry name" value="Galactose-bd-like_sf"/>
</dbReference>
<comment type="catalytic activity">
    <reaction evidence="1">
        <text>Hydrolysis of terminal non-reducing alpha-L-rhamnose residues in alpha-L-rhamnosides.</text>
        <dbReference type="EC" id="3.2.1.40"/>
    </reaction>
</comment>
<dbReference type="InterPro" id="IPR016007">
    <property type="entry name" value="Alpha_rhamnosid"/>
</dbReference>
<dbReference type="EC" id="3.2.1.40" evidence="2"/>
<evidence type="ECO:0000259" key="5">
    <source>
        <dbReference type="Pfam" id="PF08531"/>
    </source>
</evidence>
<comment type="caution">
    <text evidence="8">The sequence shown here is derived from an EMBL/GenBank/DDBJ whole genome shotgun (WGS) entry which is preliminary data.</text>
</comment>